<accession>A0AAW6VS20</accession>
<proteinExistence type="inferred from homology"/>
<dbReference type="AlphaFoldDB" id="A0AAW6VS20"/>
<reference evidence="4" key="2">
    <citation type="submission" date="2023-02" db="EMBL/GenBank/DDBJ databases">
        <authorList>
            <person name="Concha-Toloza M."/>
            <person name="Lopez-Cantillo M."/>
            <person name="Molina-Mora J."/>
            <person name="Collado L."/>
        </authorList>
    </citation>
    <scope>NUCLEOTIDE SEQUENCE</scope>
    <source>
        <strain evidence="4">FR1p273A</strain>
    </source>
</reference>
<dbReference type="NCBIfam" id="TIGR00180">
    <property type="entry name" value="parB_part"/>
    <property type="match status" value="1"/>
</dbReference>
<sequence>MDFSALENVELVEIVNPNETNEIELSKLTPNPYQPRLKDTEVTELASSIQENGQLQPIIINQDNVIVGGHRRYYACLSLDKPTIKYTRVKTTVQQLYSFSVIENEQRQSLSAIELALSYKKALDENIYSNAKDLATSLNKSEAHITKVRNMLKLPIEIQDDIIQNKRKVSVETLSTLLQVKEKNQMIDLYHGYIKGLINRNDILDAVKKAKQKPSRDILKISKTSFKMDMKISHLDDDKRLELEEEIRKLISKFEE</sequence>
<dbReference type="InterPro" id="IPR004437">
    <property type="entry name" value="ParB/RepB/Spo0J"/>
</dbReference>
<dbReference type="SUPFAM" id="SSF110849">
    <property type="entry name" value="ParB/Sulfiredoxin"/>
    <property type="match status" value="1"/>
</dbReference>
<evidence type="ECO:0000313" key="4">
    <source>
        <dbReference type="EMBL" id="MDK2062743.1"/>
    </source>
</evidence>
<dbReference type="GO" id="GO:0003677">
    <property type="term" value="F:DNA binding"/>
    <property type="evidence" value="ECO:0007669"/>
    <property type="project" value="InterPro"/>
</dbReference>
<dbReference type="PANTHER" id="PTHR33375">
    <property type="entry name" value="CHROMOSOME-PARTITIONING PROTEIN PARB-RELATED"/>
    <property type="match status" value="1"/>
</dbReference>
<reference evidence="4" key="1">
    <citation type="journal article" date="2023" name="Antibiotics">
        <title>Genomic Characterization of Antibiotic-Resistant Campylobacterales Isolated from Chilean Poultry Meat.</title>
        <authorList>
            <person name="Concha-Toloza M."/>
            <person name="Lopez-Cantillo M."/>
            <person name="Molina-Mora J.A."/>
            <person name="Collado L."/>
        </authorList>
    </citation>
    <scope>NUCLEOTIDE SEQUENCE</scope>
    <source>
        <strain evidence="4">FR1p273A</strain>
    </source>
</reference>
<dbReference type="Pfam" id="PF17762">
    <property type="entry name" value="HTH_ParB"/>
    <property type="match status" value="1"/>
</dbReference>
<dbReference type="EMBL" id="JAQTJH010000012">
    <property type="protein sequence ID" value="MDK2062743.1"/>
    <property type="molecule type" value="Genomic_DNA"/>
</dbReference>
<gene>
    <name evidence="4" type="ORF">PT520_09465</name>
</gene>
<feature type="domain" description="ParB-like N-terminal" evidence="3">
    <location>
        <begin position="21"/>
        <end position="105"/>
    </location>
</feature>
<dbReference type="Pfam" id="PF02195">
    <property type="entry name" value="ParB_N"/>
    <property type="match status" value="1"/>
</dbReference>
<evidence type="ECO:0000256" key="2">
    <source>
        <dbReference type="ARBA" id="ARBA00022829"/>
    </source>
</evidence>
<evidence type="ECO:0000313" key="5">
    <source>
        <dbReference type="Proteomes" id="UP001237843"/>
    </source>
</evidence>
<dbReference type="GO" id="GO:0007059">
    <property type="term" value="P:chromosome segregation"/>
    <property type="evidence" value="ECO:0007669"/>
    <property type="project" value="UniProtKB-KW"/>
</dbReference>
<evidence type="ECO:0000259" key="3">
    <source>
        <dbReference type="SMART" id="SM00470"/>
    </source>
</evidence>
<dbReference type="PANTHER" id="PTHR33375:SF1">
    <property type="entry name" value="CHROMOSOME-PARTITIONING PROTEIN PARB-RELATED"/>
    <property type="match status" value="1"/>
</dbReference>
<dbReference type="Gene3D" id="3.90.1530.10">
    <property type="entry name" value="Conserved hypothetical protein from pyrococcus furiosus pfu- 392566-001, ParB domain"/>
    <property type="match status" value="1"/>
</dbReference>
<dbReference type="InterPro" id="IPR003115">
    <property type="entry name" value="ParB_N"/>
</dbReference>
<protein>
    <submittedName>
        <fullName evidence="4">ParB/RepB/Spo0J family partition protein</fullName>
    </submittedName>
</protein>
<comment type="similarity">
    <text evidence="1">Belongs to the ParB family.</text>
</comment>
<dbReference type="Proteomes" id="UP001237843">
    <property type="component" value="Unassembled WGS sequence"/>
</dbReference>
<dbReference type="InterPro" id="IPR050336">
    <property type="entry name" value="Chromosome_partition/occlusion"/>
</dbReference>
<dbReference type="Gene3D" id="1.10.10.2830">
    <property type="match status" value="1"/>
</dbReference>
<name>A0AAW6VS20_9BACT</name>
<organism evidence="4 5">
    <name type="scientific">Aliarcobacter butzleri</name>
    <dbReference type="NCBI Taxonomy" id="28197"/>
    <lineage>
        <taxon>Bacteria</taxon>
        <taxon>Pseudomonadati</taxon>
        <taxon>Campylobacterota</taxon>
        <taxon>Epsilonproteobacteria</taxon>
        <taxon>Campylobacterales</taxon>
        <taxon>Arcobacteraceae</taxon>
        <taxon>Aliarcobacter</taxon>
    </lineage>
</organism>
<evidence type="ECO:0000256" key="1">
    <source>
        <dbReference type="ARBA" id="ARBA00006295"/>
    </source>
</evidence>
<keyword evidence="2" id="KW-0159">Chromosome partition</keyword>
<dbReference type="SUPFAM" id="SSF109709">
    <property type="entry name" value="KorB DNA-binding domain-like"/>
    <property type="match status" value="1"/>
</dbReference>
<dbReference type="GO" id="GO:0005694">
    <property type="term" value="C:chromosome"/>
    <property type="evidence" value="ECO:0007669"/>
    <property type="project" value="TreeGrafter"/>
</dbReference>
<comment type="caution">
    <text evidence="4">The sequence shown here is derived from an EMBL/GenBank/DDBJ whole genome shotgun (WGS) entry which is preliminary data.</text>
</comment>
<dbReference type="InterPro" id="IPR041468">
    <property type="entry name" value="HTH_ParB/Spo0J"/>
</dbReference>
<dbReference type="SMART" id="SM00470">
    <property type="entry name" value="ParB"/>
    <property type="match status" value="1"/>
</dbReference>
<dbReference type="RefSeq" id="WP_284074909.1">
    <property type="nucleotide sequence ID" value="NZ_JAQTJH010000012.1"/>
</dbReference>
<dbReference type="InterPro" id="IPR036086">
    <property type="entry name" value="ParB/Sulfiredoxin_sf"/>
</dbReference>